<reference evidence="2" key="1">
    <citation type="submission" date="2021-04" db="EMBL/GenBank/DDBJ databases">
        <authorList>
            <person name="Tunstrom K."/>
        </authorList>
    </citation>
    <scope>NUCLEOTIDE SEQUENCE</scope>
</reference>
<protein>
    <submittedName>
        <fullName evidence="2">(apollo) hypothetical protein</fullName>
    </submittedName>
</protein>
<dbReference type="EMBL" id="CAJQZP010000945">
    <property type="protein sequence ID" value="CAG5001833.1"/>
    <property type="molecule type" value="Genomic_DNA"/>
</dbReference>
<evidence type="ECO:0000256" key="1">
    <source>
        <dbReference type="SAM" id="MobiDB-lite"/>
    </source>
</evidence>
<name>A0A8S3X4F7_PARAO</name>
<comment type="caution">
    <text evidence="2">The sequence shown here is derived from an EMBL/GenBank/DDBJ whole genome shotgun (WGS) entry which is preliminary data.</text>
</comment>
<sequence length="162" mass="19157">MQNNENKSQKTYTQQILHKEFFQARPRSFSFSGRPSSDMQSEDADLWSPPGQTDIFQQQKDEQPINEWQRDKVPNKKRKRPDSPTESVIKQKYTRQVNYKVPVRNQFDILSDEDPEIAPKTKEYIPKPEPIFVTDIVNITPLRELIVIVKFIVIDKFTTFVR</sequence>
<keyword evidence="3" id="KW-1185">Reference proteome</keyword>
<proteinExistence type="predicted"/>
<feature type="region of interest" description="Disordered" evidence="1">
    <location>
        <begin position="1"/>
        <end position="87"/>
    </location>
</feature>
<evidence type="ECO:0000313" key="3">
    <source>
        <dbReference type="Proteomes" id="UP000691718"/>
    </source>
</evidence>
<accession>A0A8S3X4F7</accession>
<organism evidence="2 3">
    <name type="scientific">Parnassius apollo</name>
    <name type="common">Apollo butterfly</name>
    <name type="synonym">Papilio apollo</name>
    <dbReference type="NCBI Taxonomy" id="110799"/>
    <lineage>
        <taxon>Eukaryota</taxon>
        <taxon>Metazoa</taxon>
        <taxon>Ecdysozoa</taxon>
        <taxon>Arthropoda</taxon>
        <taxon>Hexapoda</taxon>
        <taxon>Insecta</taxon>
        <taxon>Pterygota</taxon>
        <taxon>Neoptera</taxon>
        <taxon>Endopterygota</taxon>
        <taxon>Lepidoptera</taxon>
        <taxon>Glossata</taxon>
        <taxon>Ditrysia</taxon>
        <taxon>Papilionoidea</taxon>
        <taxon>Papilionidae</taxon>
        <taxon>Parnassiinae</taxon>
        <taxon>Parnassini</taxon>
        <taxon>Parnassius</taxon>
        <taxon>Parnassius</taxon>
    </lineage>
</organism>
<feature type="compositionally biased region" description="Basic and acidic residues" evidence="1">
    <location>
        <begin position="59"/>
        <end position="74"/>
    </location>
</feature>
<feature type="compositionally biased region" description="Low complexity" evidence="1">
    <location>
        <begin position="25"/>
        <end position="37"/>
    </location>
</feature>
<gene>
    <name evidence="2" type="ORF">PAPOLLO_LOCUS13992</name>
</gene>
<feature type="compositionally biased region" description="Polar residues" evidence="1">
    <location>
        <begin position="1"/>
        <end position="16"/>
    </location>
</feature>
<evidence type="ECO:0000313" key="2">
    <source>
        <dbReference type="EMBL" id="CAG5001833.1"/>
    </source>
</evidence>
<dbReference type="Proteomes" id="UP000691718">
    <property type="component" value="Unassembled WGS sequence"/>
</dbReference>
<dbReference type="AlphaFoldDB" id="A0A8S3X4F7"/>